<dbReference type="PANTHER" id="PTHR24025:SF23">
    <property type="entry name" value="NEURAL-CADHERIN"/>
    <property type="match status" value="1"/>
</dbReference>
<accession>A0A1W1D039</accession>
<evidence type="ECO:0000256" key="3">
    <source>
        <dbReference type="ARBA" id="ARBA00022525"/>
    </source>
</evidence>
<dbReference type="InterPro" id="IPR006026">
    <property type="entry name" value="Peptidase_Metallo"/>
</dbReference>
<dbReference type="GO" id="GO:0005615">
    <property type="term" value="C:extracellular space"/>
    <property type="evidence" value="ECO:0007669"/>
    <property type="project" value="InterPro"/>
</dbReference>
<name>A0A1W1D039_9ZZZZ</name>
<keyword evidence="9" id="KW-0472">Membrane</keyword>
<dbReference type="InterPro" id="IPR025282">
    <property type="entry name" value="DUF4214"/>
</dbReference>
<dbReference type="EMBL" id="FPHM01000236">
    <property type="protein sequence ID" value="SFV71389.1"/>
    <property type="molecule type" value="Genomic_DNA"/>
</dbReference>
<keyword evidence="3" id="KW-0964">Secreted</keyword>
<dbReference type="GO" id="GO:0008270">
    <property type="term" value="F:zinc ion binding"/>
    <property type="evidence" value="ECO:0007669"/>
    <property type="project" value="InterPro"/>
</dbReference>
<feature type="domain" description="Cadherin" evidence="10">
    <location>
        <begin position="218"/>
        <end position="331"/>
    </location>
</feature>
<dbReference type="SUPFAM" id="SSF49313">
    <property type="entry name" value="Cadherin-like"/>
    <property type="match status" value="1"/>
</dbReference>
<evidence type="ECO:0000256" key="2">
    <source>
        <dbReference type="ARBA" id="ARBA00004613"/>
    </source>
</evidence>
<dbReference type="CDD" id="cd04277">
    <property type="entry name" value="ZnMc_serralysin_like"/>
    <property type="match status" value="1"/>
</dbReference>
<dbReference type="InterPro" id="IPR002126">
    <property type="entry name" value="Cadherin-like_dom"/>
</dbReference>
<reference evidence="11" key="1">
    <citation type="submission" date="2016-10" db="EMBL/GenBank/DDBJ databases">
        <authorList>
            <person name="de Groot N.N."/>
        </authorList>
    </citation>
    <scope>NUCLEOTIDE SEQUENCE</scope>
</reference>
<comment type="subcellular location">
    <subcellularLocation>
        <location evidence="1">Membrane</location>
    </subcellularLocation>
    <subcellularLocation>
        <location evidence="2">Secreted</location>
    </subcellularLocation>
</comment>
<evidence type="ECO:0000256" key="1">
    <source>
        <dbReference type="ARBA" id="ARBA00004370"/>
    </source>
</evidence>
<gene>
    <name evidence="11" type="ORF">MNB_SV-13-2040</name>
</gene>
<dbReference type="GO" id="GO:0008237">
    <property type="term" value="F:metallopeptidase activity"/>
    <property type="evidence" value="ECO:0007669"/>
    <property type="project" value="InterPro"/>
</dbReference>
<dbReference type="EC" id="3.4.24.-" evidence="11"/>
<dbReference type="InterPro" id="IPR011049">
    <property type="entry name" value="Serralysin-like_metalloprot_C"/>
</dbReference>
<dbReference type="Gene3D" id="1.10.3130.20">
    <property type="entry name" value="Phycobilisome linker domain"/>
    <property type="match status" value="1"/>
</dbReference>
<dbReference type="SUPFAM" id="SSF51120">
    <property type="entry name" value="beta-Roll"/>
    <property type="match status" value="1"/>
</dbReference>
<dbReference type="InterPro" id="IPR038255">
    <property type="entry name" value="PBS_linker_sf"/>
</dbReference>
<keyword evidence="11" id="KW-0378">Hydrolase</keyword>
<keyword evidence="7" id="KW-0130">Cell adhesion</keyword>
<organism evidence="11">
    <name type="scientific">hydrothermal vent metagenome</name>
    <dbReference type="NCBI Taxonomy" id="652676"/>
    <lineage>
        <taxon>unclassified sequences</taxon>
        <taxon>metagenomes</taxon>
        <taxon>ecological metagenomes</taxon>
    </lineage>
</organism>
<dbReference type="Gene3D" id="2.150.10.10">
    <property type="entry name" value="Serralysin-like metalloprotease, C-terminal"/>
    <property type="match status" value="1"/>
</dbReference>
<dbReference type="CDD" id="cd11304">
    <property type="entry name" value="Cadherin_repeat"/>
    <property type="match status" value="1"/>
</dbReference>
<evidence type="ECO:0000256" key="5">
    <source>
        <dbReference type="ARBA" id="ARBA00022737"/>
    </source>
</evidence>
<dbReference type="GO" id="GO:0005509">
    <property type="term" value="F:calcium ion binding"/>
    <property type="evidence" value="ECO:0007669"/>
    <property type="project" value="InterPro"/>
</dbReference>
<evidence type="ECO:0000256" key="6">
    <source>
        <dbReference type="ARBA" id="ARBA00022837"/>
    </source>
</evidence>
<dbReference type="Pfam" id="PF13946">
    <property type="entry name" value="DUF4214"/>
    <property type="match status" value="1"/>
</dbReference>
<evidence type="ECO:0000256" key="8">
    <source>
        <dbReference type="ARBA" id="ARBA00022989"/>
    </source>
</evidence>
<dbReference type="InterPro" id="IPR034033">
    <property type="entry name" value="Serralysin-like"/>
</dbReference>
<evidence type="ECO:0000313" key="11">
    <source>
        <dbReference type="EMBL" id="SFV71389.1"/>
    </source>
</evidence>
<evidence type="ECO:0000256" key="9">
    <source>
        <dbReference type="ARBA" id="ARBA00023136"/>
    </source>
</evidence>
<keyword evidence="8" id="KW-1133">Transmembrane helix</keyword>
<dbReference type="GO" id="GO:0005911">
    <property type="term" value="C:cell-cell junction"/>
    <property type="evidence" value="ECO:0007669"/>
    <property type="project" value="TreeGrafter"/>
</dbReference>
<dbReference type="InterPro" id="IPR013858">
    <property type="entry name" value="Peptidase_M10B_C"/>
</dbReference>
<evidence type="ECO:0000259" key="10">
    <source>
        <dbReference type="PROSITE" id="PS50268"/>
    </source>
</evidence>
<dbReference type="GO" id="GO:0016020">
    <property type="term" value="C:membrane"/>
    <property type="evidence" value="ECO:0007669"/>
    <property type="project" value="UniProtKB-SubCell"/>
</dbReference>
<dbReference type="SUPFAM" id="SSF55486">
    <property type="entry name" value="Metalloproteases ('zincins'), catalytic domain"/>
    <property type="match status" value="1"/>
</dbReference>
<dbReference type="PRINTS" id="PR00205">
    <property type="entry name" value="CADHERIN"/>
</dbReference>
<dbReference type="PROSITE" id="PS50268">
    <property type="entry name" value="CADHERIN_2"/>
    <property type="match status" value="1"/>
</dbReference>
<keyword evidence="5" id="KW-0677">Repeat</keyword>
<dbReference type="InterPro" id="IPR050971">
    <property type="entry name" value="Cadherin-domain_protein"/>
</dbReference>
<dbReference type="InterPro" id="IPR015919">
    <property type="entry name" value="Cadherin-like_sf"/>
</dbReference>
<sequence>MASIREKIAGLYVAFFNRAPDEEGLIFWEGQSLSLGENIVVKILAASFASHEKFADLYSGLDNNKFVEAIYINTLGQAGDSEGIEYWTKLIDNGMSKSDMIANFISISLDFNPNDIQCQSLSQAEIDSALQRQAYISNKVTVSLHFTDTLSSLTDLSPSTNPNDVASLDLDPAYQASIKIVSSITYEQSTVNNMIESIDMLTNRSDAIDILNTAQNITPEAISILLDEDAPIFTSSVNAGNIDENSGDNQIVYSAHADDQGSVTYSLKSVDDYSYFGIDSVSGDVTLLGSPDFESKSSYSFSVIATDESGNESLLSVSLGVNDLDEDAPSASYQNLGLGDLSTSDTYGVSALLCGTYWDEDTTTITYNFNTSIPDDYYDYGDGTDLTTGWTQLNSAQQTAVNNIFDDLGKLLGISFENVTNDGMIALNIVDMDAGTDGFAFYPGDNPTYAGDIFLSSTFNSDTASHGLERGENGWHTMAHELGHALGLEHPFDGDITLPTQEDDTNHTVMSYTQRDNYYPSFTITETNDGKSIDANSNIIFSQLYSLYDVAALQSIFGVNDTTNTEDDTYTLNFTDKKIETIWDAGGEDTIDLSSAIGSSTIDLNPGSLNSADEYSLSDVITFYQNEVNDSDFNDFISDFITNNLNDPGTLYTGKNNLAISTGTIIENLKTGAGTDIVTDNMVDNNIFTNAGNDSIYIGNGGYDYIDGGTGNDTVYIDLSQDSVTISSLSDGSYDLLANNNSFEANLVGIESVSFNDGVLNL</sequence>
<keyword evidence="4" id="KW-0812">Transmembrane</keyword>
<dbReference type="Gene3D" id="3.40.390.10">
    <property type="entry name" value="Collagenase (Catalytic Domain)"/>
    <property type="match status" value="1"/>
</dbReference>
<dbReference type="Pfam" id="PF08548">
    <property type="entry name" value="Peptidase_M10_C"/>
    <property type="match status" value="1"/>
</dbReference>
<protein>
    <submittedName>
        <fullName evidence="11">Secreted protease C</fullName>
        <ecNumber evidence="11">3.4.24.-</ecNumber>
    </submittedName>
</protein>
<dbReference type="SMART" id="SM00235">
    <property type="entry name" value="ZnMc"/>
    <property type="match status" value="1"/>
</dbReference>
<dbReference type="PANTHER" id="PTHR24025">
    <property type="entry name" value="DESMOGLEIN FAMILY MEMBER"/>
    <property type="match status" value="1"/>
</dbReference>
<keyword evidence="6" id="KW-0106">Calcium</keyword>
<dbReference type="AlphaFoldDB" id="A0A1W1D039"/>
<keyword evidence="11" id="KW-0645">Protease</keyword>
<proteinExistence type="predicted"/>
<dbReference type="GO" id="GO:0006508">
    <property type="term" value="P:proteolysis"/>
    <property type="evidence" value="ECO:0007669"/>
    <property type="project" value="UniProtKB-KW"/>
</dbReference>
<dbReference type="GO" id="GO:0007156">
    <property type="term" value="P:homophilic cell adhesion via plasma membrane adhesion molecules"/>
    <property type="evidence" value="ECO:0007669"/>
    <property type="project" value="InterPro"/>
</dbReference>
<dbReference type="InterPro" id="IPR024079">
    <property type="entry name" value="MetalloPept_cat_dom_sf"/>
</dbReference>
<dbReference type="SMART" id="SM00112">
    <property type="entry name" value="CA"/>
    <property type="match status" value="1"/>
</dbReference>
<evidence type="ECO:0000256" key="4">
    <source>
        <dbReference type="ARBA" id="ARBA00022692"/>
    </source>
</evidence>
<dbReference type="Gene3D" id="2.60.40.60">
    <property type="entry name" value="Cadherins"/>
    <property type="match status" value="1"/>
</dbReference>
<evidence type="ECO:0000256" key="7">
    <source>
        <dbReference type="ARBA" id="ARBA00022889"/>
    </source>
</evidence>